<dbReference type="GO" id="GO:0009279">
    <property type="term" value="C:cell outer membrane"/>
    <property type="evidence" value="ECO:0007669"/>
    <property type="project" value="UniProtKB-SubCell"/>
</dbReference>
<dbReference type="InterPro" id="IPR010583">
    <property type="entry name" value="MipA"/>
</dbReference>
<gene>
    <name evidence="7" type="ORF">BOO69_04240</name>
</gene>
<dbReference type="EMBL" id="CP018076">
    <property type="protein sequence ID" value="APE42722.1"/>
    <property type="molecule type" value="Genomic_DNA"/>
</dbReference>
<evidence type="ECO:0000256" key="2">
    <source>
        <dbReference type="ARBA" id="ARBA00005722"/>
    </source>
</evidence>
<feature type="signal peptide" evidence="6">
    <location>
        <begin position="1"/>
        <end position="22"/>
    </location>
</feature>
<proteinExistence type="inferred from homology"/>
<dbReference type="KEGG" id="suam:BOO69_04240"/>
<comment type="subcellular location">
    <subcellularLocation>
        <location evidence="1">Cell outer membrane</location>
    </subcellularLocation>
</comment>
<evidence type="ECO:0008006" key="9">
    <source>
        <dbReference type="Google" id="ProtNLM"/>
    </source>
</evidence>
<dbReference type="STRING" id="1917485.BOO69_04240"/>
<evidence type="ECO:0000256" key="3">
    <source>
        <dbReference type="ARBA" id="ARBA00022729"/>
    </source>
</evidence>
<dbReference type="PANTHER" id="PTHR38776:SF1">
    <property type="entry name" value="MLTA-INTERACTING PROTEIN-RELATED"/>
    <property type="match status" value="1"/>
</dbReference>
<dbReference type="PANTHER" id="PTHR38776">
    <property type="entry name" value="MLTA-INTERACTING PROTEIN-RELATED"/>
    <property type="match status" value="1"/>
</dbReference>
<dbReference type="RefSeq" id="WP_071970627.1">
    <property type="nucleotide sequence ID" value="NZ_CP018076.1"/>
</dbReference>
<evidence type="ECO:0000256" key="5">
    <source>
        <dbReference type="ARBA" id="ARBA00023237"/>
    </source>
</evidence>
<evidence type="ECO:0000256" key="6">
    <source>
        <dbReference type="SAM" id="SignalP"/>
    </source>
</evidence>
<name>A0A1J0WEH9_9RHOB</name>
<keyword evidence="4" id="KW-0472">Membrane</keyword>
<organism evidence="7 8">
    <name type="scientific">Sulfitobacter alexandrii</name>
    <dbReference type="NCBI Taxonomy" id="1917485"/>
    <lineage>
        <taxon>Bacteria</taxon>
        <taxon>Pseudomonadati</taxon>
        <taxon>Pseudomonadota</taxon>
        <taxon>Alphaproteobacteria</taxon>
        <taxon>Rhodobacterales</taxon>
        <taxon>Roseobacteraceae</taxon>
        <taxon>Sulfitobacter</taxon>
    </lineage>
</organism>
<reference evidence="7 8" key="1">
    <citation type="submission" date="2016-11" db="EMBL/GenBank/DDBJ databases">
        <title>Complete genome sequence of Sulfitobacter sp. AM1-D1, a toxic bacteria associated with marine dinoflagellate Alexandrium minutum in East China Sea.</title>
        <authorList>
            <person name="Yang Q."/>
            <person name="Zhang X."/>
            <person name="Tian X."/>
        </authorList>
    </citation>
    <scope>NUCLEOTIDE SEQUENCE [LARGE SCALE GENOMIC DNA]</scope>
    <source>
        <strain evidence="7 8">AM1-D1</strain>
    </source>
</reference>
<sequence length="255" mass="26957">MRATSLAFALAASCLVALPAAAQERSFNFALRGGIGAAPAYPGSDDFTAAPDLGFTFGALKWGRVDVGNGVRAIPDNGFAFRGAFKYVGSRDVADNPELAGLGDIDAAVELGFGLVYRETNWQVFGEVRHGFGGHHGVTGTLGGDLIFRPSDRLTILAGPRINMGNTEYAQTYFGVTPAQSVGSAFAPFAADGGVLGAGVTVEVIYELDDRWALESAVTYERLQNSAADSPITAAGSEDQWTVRFGVSRVFDWRF</sequence>
<keyword evidence="8" id="KW-1185">Reference proteome</keyword>
<comment type="similarity">
    <text evidence="2">Belongs to the MipA/OmpV family.</text>
</comment>
<dbReference type="AlphaFoldDB" id="A0A1J0WEH9"/>
<keyword evidence="5" id="KW-0998">Cell outer membrane</keyword>
<dbReference type="Pfam" id="PF06629">
    <property type="entry name" value="MipA"/>
    <property type="match status" value="1"/>
</dbReference>
<keyword evidence="3 6" id="KW-0732">Signal</keyword>
<protein>
    <recommendedName>
        <fullName evidence="9">MipA/OmpV family protein</fullName>
    </recommendedName>
</protein>
<evidence type="ECO:0000313" key="7">
    <source>
        <dbReference type="EMBL" id="APE42722.1"/>
    </source>
</evidence>
<dbReference type="Proteomes" id="UP000181897">
    <property type="component" value="Chromosome"/>
</dbReference>
<accession>A0A1J0WEH9</accession>
<feature type="chain" id="PRO_5013085575" description="MipA/OmpV family protein" evidence="6">
    <location>
        <begin position="23"/>
        <end position="255"/>
    </location>
</feature>
<evidence type="ECO:0000256" key="4">
    <source>
        <dbReference type="ARBA" id="ARBA00023136"/>
    </source>
</evidence>
<evidence type="ECO:0000313" key="8">
    <source>
        <dbReference type="Proteomes" id="UP000181897"/>
    </source>
</evidence>
<evidence type="ECO:0000256" key="1">
    <source>
        <dbReference type="ARBA" id="ARBA00004442"/>
    </source>
</evidence>